<sequence>MNAGSNARERGHKRKIIRRSRMPPPLPKKEAKTIVRGRAKGDDAVLVLFYVFRVPNFAFYGGAIVRCTLLRKHMDVRYPCGRLGHCSDVCPLPNDAICRGCGETNPDAQRKWDTKCKLCGRNHLTAVKDWKRRFQTPPWQASPIQLQPLPVQVSWPLQEQHQELSSLHDTVQVEIQIRFQESPVPRTTARLHAWSAATDPHSKPGPNSGGTQAPRDKSPPENSRDMKVIRLRKENDDPKT</sequence>
<reference evidence="1" key="1">
    <citation type="submission" date="2020-05" db="EMBL/GenBank/DDBJ databases">
        <title>Large-scale comparative analyses of tick genomes elucidate their genetic diversity and vector capacities.</title>
        <authorList>
            <person name="Jia N."/>
            <person name="Wang J."/>
            <person name="Shi W."/>
            <person name="Du L."/>
            <person name="Sun Y."/>
            <person name="Zhan W."/>
            <person name="Jiang J."/>
            <person name="Wang Q."/>
            <person name="Zhang B."/>
            <person name="Ji P."/>
            <person name="Sakyi L.B."/>
            <person name="Cui X."/>
            <person name="Yuan T."/>
            <person name="Jiang B."/>
            <person name="Yang W."/>
            <person name="Lam T.T.-Y."/>
            <person name="Chang Q."/>
            <person name="Ding S."/>
            <person name="Wang X."/>
            <person name="Zhu J."/>
            <person name="Ruan X."/>
            <person name="Zhao L."/>
            <person name="Wei J."/>
            <person name="Que T."/>
            <person name="Du C."/>
            <person name="Cheng J."/>
            <person name="Dai P."/>
            <person name="Han X."/>
            <person name="Huang E."/>
            <person name="Gao Y."/>
            <person name="Liu J."/>
            <person name="Shao H."/>
            <person name="Ye R."/>
            <person name="Li L."/>
            <person name="Wei W."/>
            <person name="Wang X."/>
            <person name="Wang C."/>
            <person name="Yang T."/>
            <person name="Huo Q."/>
            <person name="Li W."/>
            <person name="Guo W."/>
            <person name="Chen H."/>
            <person name="Zhou L."/>
            <person name="Ni X."/>
            <person name="Tian J."/>
            <person name="Zhou Y."/>
            <person name="Sheng Y."/>
            <person name="Liu T."/>
            <person name="Pan Y."/>
            <person name="Xia L."/>
            <person name="Li J."/>
            <person name="Zhao F."/>
            <person name="Cao W."/>
        </authorList>
    </citation>
    <scope>NUCLEOTIDE SEQUENCE</scope>
    <source>
        <strain evidence="1">Hyas-2018</strain>
    </source>
</reference>
<accession>A0ACB7SZB9</accession>
<gene>
    <name evidence="1" type="ORF">HPB50_026633</name>
</gene>
<organism evidence="1 2">
    <name type="scientific">Hyalomma asiaticum</name>
    <name type="common">Tick</name>
    <dbReference type="NCBI Taxonomy" id="266040"/>
    <lineage>
        <taxon>Eukaryota</taxon>
        <taxon>Metazoa</taxon>
        <taxon>Ecdysozoa</taxon>
        <taxon>Arthropoda</taxon>
        <taxon>Chelicerata</taxon>
        <taxon>Arachnida</taxon>
        <taxon>Acari</taxon>
        <taxon>Parasitiformes</taxon>
        <taxon>Ixodida</taxon>
        <taxon>Ixodoidea</taxon>
        <taxon>Ixodidae</taxon>
        <taxon>Hyalomminae</taxon>
        <taxon>Hyalomma</taxon>
    </lineage>
</organism>
<comment type="caution">
    <text evidence="1">The sequence shown here is derived from an EMBL/GenBank/DDBJ whole genome shotgun (WGS) entry which is preliminary data.</text>
</comment>
<evidence type="ECO:0000313" key="1">
    <source>
        <dbReference type="EMBL" id="KAH6940306.1"/>
    </source>
</evidence>
<name>A0ACB7SZB9_HYAAI</name>
<dbReference type="Proteomes" id="UP000821845">
    <property type="component" value="Chromosome 2"/>
</dbReference>
<evidence type="ECO:0000313" key="2">
    <source>
        <dbReference type="Proteomes" id="UP000821845"/>
    </source>
</evidence>
<protein>
    <submittedName>
        <fullName evidence="1">Uncharacterized protein</fullName>
    </submittedName>
</protein>
<dbReference type="EMBL" id="CM023482">
    <property type="protein sequence ID" value="KAH6940306.1"/>
    <property type="molecule type" value="Genomic_DNA"/>
</dbReference>
<proteinExistence type="predicted"/>
<keyword evidence="2" id="KW-1185">Reference proteome</keyword>